<keyword evidence="7" id="KW-0503">Monooxygenase</keyword>
<dbReference type="GeneID" id="34575442"/>
<proteinExistence type="inferred from homology"/>
<feature type="domain" description="FAD/NAD(P)-binding" evidence="8">
    <location>
        <begin position="6"/>
        <end position="226"/>
    </location>
</feature>
<dbReference type="InterPro" id="IPR023753">
    <property type="entry name" value="FAD/NAD-binding_dom"/>
</dbReference>
<name>A0A1F5LLD9_PENAI</name>
<comment type="similarity">
    <text evidence="2">Belongs to the FAD-binding monooxygenase family.</text>
</comment>
<dbReference type="PANTHER" id="PTHR43098">
    <property type="entry name" value="L-ORNITHINE N(5)-MONOOXYGENASE-RELATED"/>
    <property type="match status" value="1"/>
</dbReference>
<dbReference type="Gene3D" id="3.50.50.60">
    <property type="entry name" value="FAD/NAD(P)-binding domain"/>
    <property type="match status" value="2"/>
</dbReference>
<evidence type="ECO:0000313" key="10">
    <source>
        <dbReference type="Proteomes" id="UP000177622"/>
    </source>
</evidence>
<gene>
    <name evidence="9" type="ORF">PENARI_c007G00707</name>
</gene>
<keyword evidence="4" id="KW-0274">FAD</keyword>
<evidence type="ECO:0000256" key="6">
    <source>
        <dbReference type="ARBA" id="ARBA00023002"/>
    </source>
</evidence>
<dbReference type="SUPFAM" id="SSF51905">
    <property type="entry name" value="FAD/NAD(P)-binding domain"/>
    <property type="match status" value="2"/>
</dbReference>
<keyword evidence="5" id="KW-0521">NADP</keyword>
<comment type="caution">
    <text evidence="9">The sequence shown here is derived from an EMBL/GenBank/DDBJ whole genome shotgun (WGS) entry which is preliminary data.</text>
</comment>
<dbReference type="AlphaFoldDB" id="A0A1F5LLD9"/>
<dbReference type="EMBL" id="LXJU01000007">
    <property type="protein sequence ID" value="OGE53719.1"/>
    <property type="molecule type" value="Genomic_DNA"/>
</dbReference>
<keyword evidence="10" id="KW-1185">Reference proteome</keyword>
<sequence>MEMELDAVIVGAGFSGIYLLHRLRDQLNLNVKIIDAGSDVGGTWHWNKYPGARVDCPAPVYSFNIEEVWKTWNWSEVYPAQQELQAYFQHVDRTLSVSKDCIFNSRVVSAQFDASKWTIKTDNGQTVLAKYFIPAVGFASQQYVPSWKGIDSFRGTIHHSCQWPEEVDVRGKRVAIIGTGSTGVQIVQEWAKEASETFVFQRTPNLCLPMHQKKLDPITQDKMRAETAELFSRCWETAGGLPYEGSSKLFADYSPEECDKALNQLYDEGGFRLWAGAYMDLLLNPEGNRVAYDVWAKRTRERINDPMKRDLLAPLNPPHPFGAKRPSLEQDYFEQFNSPNVHVIDTNAHPIVEVTSCGIVTADGNIHEVDVIAIATGFDASTGSLGSMGICDIDGVDLGKHWRKGVSTFLGLMVPGFPNMFLPYSVQAPTPFTNGPVFIEFQANFIRDMIKKMQSDGIQAVEPHSAAVQDWQAQMETISKMTLFSKAKSWYTGANIPGKPVELLYYYGGIPRYRDACGDAIGRKFQESFSCHI</sequence>
<dbReference type="STRING" id="1835702.A0A1F5LLD9"/>
<evidence type="ECO:0000256" key="5">
    <source>
        <dbReference type="ARBA" id="ARBA00022857"/>
    </source>
</evidence>
<protein>
    <recommendedName>
        <fullName evidence="8">FAD/NAD(P)-binding domain-containing protein</fullName>
    </recommendedName>
</protein>
<evidence type="ECO:0000256" key="7">
    <source>
        <dbReference type="ARBA" id="ARBA00023033"/>
    </source>
</evidence>
<accession>A0A1F5LLD9</accession>
<evidence type="ECO:0000256" key="4">
    <source>
        <dbReference type="ARBA" id="ARBA00022827"/>
    </source>
</evidence>
<evidence type="ECO:0000259" key="8">
    <source>
        <dbReference type="Pfam" id="PF07992"/>
    </source>
</evidence>
<dbReference type="PANTHER" id="PTHR43098:SF3">
    <property type="entry name" value="L-ORNITHINE N(5)-MONOOXYGENASE-RELATED"/>
    <property type="match status" value="1"/>
</dbReference>
<dbReference type="OrthoDB" id="66881at2759"/>
<organism evidence="9 10">
    <name type="scientific">Penicillium arizonense</name>
    <dbReference type="NCBI Taxonomy" id="1835702"/>
    <lineage>
        <taxon>Eukaryota</taxon>
        <taxon>Fungi</taxon>
        <taxon>Dikarya</taxon>
        <taxon>Ascomycota</taxon>
        <taxon>Pezizomycotina</taxon>
        <taxon>Eurotiomycetes</taxon>
        <taxon>Eurotiomycetidae</taxon>
        <taxon>Eurotiales</taxon>
        <taxon>Aspergillaceae</taxon>
        <taxon>Penicillium</taxon>
    </lineage>
</organism>
<dbReference type="InterPro" id="IPR036188">
    <property type="entry name" value="FAD/NAD-bd_sf"/>
</dbReference>
<dbReference type="Proteomes" id="UP000177622">
    <property type="component" value="Unassembled WGS sequence"/>
</dbReference>
<keyword evidence="6" id="KW-0560">Oxidoreductase</keyword>
<keyword evidence="3" id="KW-0285">Flavoprotein</keyword>
<comment type="cofactor">
    <cofactor evidence="1">
        <name>FAD</name>
        <dbReference type="ChEBI" id="CHEBI:57692"/>
    </cofactor>
</comment>
<evidence type="ECO:0000256" key="1">
    <source>
        <dbReference type="ARBA" id="ARBA00001974"/>
    </source>
</evidence>
<dbReference type="RefSeq" id="XP_022489157.1">
    <property type="nucleotide sequence ID" value="XM_022630708.1"/>
</dbReference>
<dbReference type="InterPro" id="IPR050775">
    <property type="entry name" value="FAD-binding_Monooxygenases"/>
</dbReference>
<dbReference type="Pfam" id="PF07992">
    <property type="entry name" value="Pyr_redox_2"/>
    <property type="match status" value="1"/>
</dbReference>
<dbReference type="GO" id="GO:0004497">
    <property type="term" value="F:monooxygenase activity"/>
    <property type="evidence" value="ECO:0007669"/>
    <property type="project" value="UniProtKB-KW"/>
</dbReference>
<reference evidence="9 10" key="1">
    <citation type="journal article" date="2016" name="Sci. Rep.">
        <title>Penicillium arizonense, a new, genome sequenced fungal species, reveals a high chemical diversity in secreted metabolites.</title>
        <authorList>
            <person name="Grijseels S."/>
            <person name="Nielsen J.C."/>
            <person name="Randelovic M."/>
            <person name="Nielsen J."/>
            <person name="Nielsen K.F."/>
            <person name="Workman M."/>
            <person name="Frisvad J.C."/>
        </authorList>
    </citation>
    <scope>NUCLEOTIDE SEQUENCE [LARGE SCALE GENOMIC DNA]</scope>
    <source>
        <strain evidence="9 10">CBS 141311</strain>
    </source>
</reference>
<evidence type="ECO:0000313" key="9">
    <source>
        <dbReference type="EMBL" id="OGE53719.1"/>
    </source>
</evidence>
<evidence type="ECO:0000256" key="2">
    <source>
        <dbReference type="ARBA" id="ARBA00010139"/>
    </source>
</evidence>
<evidence type="ECO:0000256" key="3">
    <source>
        <dbReference type="ARBA" id="ARBA00022630"/>
    </source>
</evidence>